<organism evidence="1 2">
    <name type="scientific">Gillisia limnaea (strain DSM 15749 / LMG 21470 / R-8282)</name>
    <dbReference type="NCBI Taxonomy" id="865937"/>
    <lineage>
        <taxon>Bacteria</taxon>
        <taxon>Pseudomonadati</taxon>
        <taxon>Bacteroidota</taxon>
        <taxon>Flavobacteriia</taxon>
        <taxon>Flavobacteriales</taxon>
        <taxon>Flavobacteriaceae</taxon>
        <taxon>Gillisia</taxon>
    </lineage>
</organism>
<dbReference type="EMBL" id="JH594606">
    <property type="protein sequence ID" value="EHQ03105.1"/>
    <property type="molecule type" value="Genomic_DNA"/>
</dbReference>
<protein>
    <submittedName>
        <fullName evidence="1">Uncharacterized protein</fullName>
    </submittedName>
</protein>
<dbReference type="STRING" id="865937.Gilli_2479"/>
<proteinExistence type="predicted"/>
<dbReference type="HOGENOM" id="CLU_3389648_0_0_10"/>
<sequence>MEPYRFYFKYQGVVKNTLETLGFLKTFGIFEE</sequence>
<evidence type="ECO:0000313" key="2">
    <source>
        <dbReference type="Proteomes" id="UP000003844"/>
    </source>
</evidence>
<accession>H2BXB5</accession>
<evidence type="ECO:0000313" key="1">
    <source>
        <dbReference type="EMBL" id="EHQ03105.1"/>
    </source>
</evidence>
<gene>
    <name evidence="1" type="ORF">Gilli_2479</name>
</gene>
<dbReference type="AlphaFoldDB" id="H2BXB5"/>
<reference evidence="2" key="1">
    <citation type="journal article" date="2012" name="Stand. Genomic Sci.">
        <title>Genome sequence of the Antarctic rhodopsins-containing flavobacterium Gillisia limnaea type strain (R-8282(T)).</title>
        <authorList>
            <person name="Riedel T."/>
            <person name="Held B."/>
            <person name="Nolan M."/>
            <person name="Lucas S."/>
            <person name="Lapidus A."/>
            <person name="Tice H."/>
            <person name="Del Rio T.G."/>
            <person name="Cheng J.F."/>
            <person name="Han C."/>
            <person name="Tapia R."/>
            <person name="Goodwin L.A."/>
            <person name="Pitluck S."/>
            <person name="Liolios K."/>
            <person name="Mavromatis K."/>
            <person name="Pagani I."/>
            <person name="Ivanova N."/>
            <person name="Mikhailova N."/>
            <person name="Pati A."/>
            <person name="Chen A."/>
            <person name="Palaniappan K."/>
            <person name="Land M."/>
            <person name="Rohde M."/>
            <person name="Tindall B.J."/>
            <person name="Detter J.C."/>
            <person name="Goker M."/>
            <person name="Bristow J."/>
            <person name="Eisen J.A."/>
            <person name="Markowitz V."/>
            <person name="Hugenholtz P."/>
            <person name="Kyrpides N.C."/>
            <person name="Klenk H.P."/>
            <person name="Woyke T."/>
        </authorList>
    </citation>
    <scope>NUCLEOTIDE SEQUENCE [LARGE SCALE GENOMIC DNA]</scope>
    <source>
        <strain evidence="2">DSM 15749 / LMG 21470 / R-8282</strain>
    </source>
</reference>
<name>H2BXB5_GILLR</name>
<keyword evidence="2" id="KW-1185">Reference proteome</keyword>
<dbReference type="Proteomes" id="UP000003844">
    <property type="component" value="Unassembled WGS sequence"/>
</dbReference>